<keyword evidence="2" id="KW-0732">Signal</keyword>
<feature type="signal peptide" evidence="2">
    <location>
        <begin position="1"/>
        <end position="21"/>
    </location>
</feature>
<feature type="compositionally biased region" description="Low complexity" evidence="1">
    <location>
        <begin position="18"/>
        <end position="39"/>
    </location>
</feature>
<feature type="compositionally biased region" description="Low complexity" evidence="1">
    <location>
        <begin position="963"/>
        <end position="974"/>
    </location>
</feature>
<feature type="compositionally biased region" description="Basic and acidic residues" evidence="1">
    <location>
        <begin position="543"/>
        <end position="554"/>
    </location>
</feature>
<organism evidence="3">
    <name type="scientific">Odontella aurita</name>
    <dbReference type="NCBI Taxonomy" id="265563"/>
    <lineage>
        <taxon>Eukaryota</taxon>
        <taxon>Sar</taxon>
        <taxon>Stramenopiles</taxon>
        <taxon>Ochrophyta</taxon>
        <taxon>Bacillariophyta</taxon>
        <taxon>Mediophyceae</taxon>
        <taxon>Biddulphiophycidae</taxon>
        <taxon>Eupodiscales</taxon>
        <taxon>Odontellaceae</taxon>
        <taxon>Odontella</taxon>
    </lineage>
</organism>
<feature type="compositionally biased region" description="Gly residues" evidence="1">
    <location>
        <begin position="67"/>
        <end position="78"/>
    </location>
</feature>
<dbReference type="EMBL" id="HBKQ01056107">
    <property type="protein sequence ID" value="CAE2282480.1"/>
    <property type="molecule type" value="Transcribed_RNA"/>
</dbReference>
<feature type="region of interest" description="Disordered" evidence="1">
    <location>
        <begin position="287"/>
        <end position="322"/>
    </location>
</feature>
<feature type="compositionally biased region" description="Basic residues" evidence="1">
    <location>
        <begin position="128"/>
        <end position="141"/>
    </location>
</feature>
<sequence length="1001" mass="104747">MRTAVLIPLALSALLSPGGAGAYAPHRTNSPSSSSSSSSEDVFDGVDGGEPPRTDMSAPRSPDDGHGGGCGGYGGGSSVTGSFNGHGSVGDFCDASSIGHASTVGGGESVSTTRVRNTSSSSSSPSSKSKKKLKGAKKVSGRVRNLLKLSSQRRTSHQLEAVDEDDDDGGMMWGAERAAAEAAAAASTALVVSNGGGDVGGDSGGHTGFSFESYDGGDEAEDERDDDSAGGDDGDDGDDNDGERYYDGAPVLSDEHEMPEQQGGADAAASAGADANVHAGADNALGDAAENDDAASTSSSDDNDDDDDDDDDGPPPIPRTLSVQSAVLSDIEALEVALEMSRTGSSALRCHWQYATYAMALRRLLGRHVLRAERRRKRAMERRRRREERERELMLRWNRSRGRRGREVDPAEDEDGEIGDEEGRKTTLEALMEDLWRRKSANEDRSALIRWIDDTLDLLDNDKKGHGPANGADLASPARGGGGRGEGGAMAGFSPAEEEWALYEMWINEVLRFLAMKVLVGEDGFEEDEDDGNTDGGDGNGDGVKDENKDDAGRKSRRGGPMKMRLLPSPSILDGWKALMLLPRLYAEVCGAMGCSKTDLRNGFAVVHYVDAEDLLMTSPGGTAAAAAVEEGDNDAEGSGDGEEIDLRRWREECYAWTLQGYRTLYKSSPPRAFWPRDGAWDDFDDDHRDDDNTSGGLAETLVGEGANANANASARAAGISSSSERYRTALLREPSPSYSSVAARVGAEVSEGIGEVARAVGLVGGGGEGYDYDDQTTLHDGRSGGRGGRSGRSIESIGTRSSVRGGRRGGRSALLAGCFYPSAAASSACSVGGSPAGGTWYLCGGDDDTGTYTGDGTGTYGTRTYNTYGDDDTLESGSLCADPPTPKHGSRSGGGGGVSSSSRNSGGDNGTGGDRGGRGDRVGVRIRLSRGCGSPSSIAEEEEGSAAADYACHGMSTRRHQQQQQQPSASAPPGLSRKRSLVDEDRSLPSLEPSLAEERR</sequence>
<feature type="region of interest" description="Disordered" evidence="1">
    <location>
        <begin position="18"/>
        <end position="175"/>
    </location>
</feature>
<feature type="region of interest" description="Disordered" evidence="1">
    <location>
        <begin position="772"/>
        <end position="809"/>
    </location>
</feature>
<feature type="region of interest" description="Disordered" evidence="1">
    <location>
        <begin position="192"/>
        <end position="273"/>
    </location>
</feature>
<dbReference type="PANTHER" id="PTHR35711">
    <property type="entry name" value="EXPRESSED PROTEIN"/>
    <property type="match status" value="1"/>
</dbReference>
<feature type="compositionally biased region" description="Gly residues" evidence="1">
    <location>
        <begin position="479"/>
        <end position="490"/>
    </location>
</feature>
<gene>
    <name evidence="3" type="ORF">OAUR00152_LOCUS38425</name>
</gene>
<feature type="region of interest" description="Disordered" evidence="1">
    <location>
        <begin position="525"/>
        <end position="565"/>
    </location>
</feature>
<feature type="compositionally biased region" description="Polar residues" evidence="1">
    <location>
        <begin position="109"/>
        <end position="118"/>
    </location>
</feature>
<dbReference type="AlphaFoldDB" id="A0A7S4K337"/>
<feature type="compositionally biased region" description="Low complexity" evidence="1">
    <location>
        <begin position="263"/>
        <end position="273"/>
    </location>
</feature>
<proteinExistence type="predicted"/>
<feature type="compositionally biased region" description="Gly residues" evidence="1">
    <location>
        <begin position="194"/>
        <end position="207"/>
    </location>
</feature>
<evidence type="ECO:0000256" key="1">
    <source>
        <dbReference type="SAM" id="MobiDB-lite"/>
    </source>
</evidence>
<protein>
    <submittedName>
        <fullName evidence="3">Uncharacterized protein</fullName>
    </submittedName>
</protein>
<feature type="chain" id="PRO_5030555158" evidence="2">
    <location>
        <begin position="22"/>
        <end position="1001"/>
    </location>
</feature>
<evidence type="ECO:0000256" key="2">
    <source>
        <dbReference type="SAM" id="SignalP"/>
    </source>
</evidence>
<feature type="compositionally biased region" description="Acidic residues" evidence="1">
    <location>
        <begin position="301"/>
        <end position="313"/>
    </location>
</feature>
<feature type="compositionally biased region" description="Low complexity" evidence="1">
    <location>
        <begin position="287"/>
        <end position="300"/>
    </location>
</feature>
<feature type="compositionally biased region" description="Acidic residues" evidence="1">
    <location>
        <begin position="215"/>
        <end position="241"/>
    </location>
</feature>
<feature type="compositionally biased region" description="Low complexity" evidence="1">
    <location>
        <begin position="792"/>
        <end position="805"/>
    </location>
</feature>
<accession>A0A7S4K337</accession>
<name>A0A7S4K337_9STRA</name>
<feature type="region of interest" description="Disordered" evidence="1">
    <location>
        <begin position="875"/>
        <end position="1001"/>
    </location>
</feature>
<feature type="region of interest" description="Disordered" evidence="1">
    <location>
        <begin position="464"/>
        <end position="490"/>
    </location>
</feature>
<dbReference type="PANTHER" id="PTHR35711:SF1">
    <property type="entry name" value="ECTODERMAL, ISOFORM F"/>
    <property type="match status" value="1"/>
</dbReference>
<evidence type="ECO:0000313" key="3">
    <source>
        <dbReference type="EMBL" id="CAE2282480.1"/>
    </source>
</evidence>
<reference evidence="3" key="1">
    <citation type="submission" date="2021-01" db="EMBL/GenBank/DDBJ databases">
        <authorList>
            <person name="Corre E."/>
            <person name="Pelletier E."/>
            <person name="Niang G."/>
            <person name="Scheremetjew M."/>
            <person name="Finn R."/>
            <person name="Kale V."/>
            <person name="Holt S."/>
            <person name="Cochrane G."/>
            <person name="Meng A."/>
            <person name="Brown T."/>
            <person name="Cohen L."/>
        </authorList>
    </citation>
    <scope>NUCLEOTIDE SEQUENCE</scope>
    <source>
        <strain evidence="3">Isolate 1302-5</strain>
    </source>
</reference>